<evidence type="ECO:0000259" key="14">
    <source>
        <dbReference type="PROSITE" id="PS51839"/>
    </source>
</evidence>
<dbReference type="Pfam" id="PF09326">
    <property type="entry name" value="NADH_dhqG_C"/>
    <property type="match status" value="1"/>
</dbReference>
<dbReference type="InterPro" id="IPR054351">
    <property type="entry name" value="NADH_UbQ_OxRdtase_ferredoxin"/>
</dbReference>
<dbReference type="InterPro" id="IPR010228">
    <property type="entry name" value="NADH_UbQ_OxRdtase_Gsu"/>
</dbReference>
<name>A0A1R0H1P5_9FUNG</name>
<dbReference type="InterPro" id="IPR006656">
    <property type="entry name" value="Mopterin_OxRdtase"/>
</dbReference>
<comment type="cofactor">
    <cofactor evidence="9">
        <name>[2Fe-2S] cluster</name>
        <dbReference type="ChEBI" id="CHEBI:190135"/>
    </cofactor>
</comment>
<dbReference type="SMART" id="SM00929">
    <property type="entry name" value="NADH-G_4Fe-4S_3"/>
    <property type="match status" value="1"/>
</dbReference>
<dbReference type="GO" id="GO:0051539">
    <property type="term" value="F:4 iron, 4 sulfur cluster binding"/>
    <property type="evidence" value="ECO:0007669"/>
    <property type="project" value="UniProtKB-KW"/>
</dbReference>
<comment type="cofactor">
    <cofactor evidence="1">
        <name>[4Fe-4S] cluster</name>
        <dbReference type="ChEBI" id="CHEBI:49883"/>
    </cofactor>
</comment>
<dbReference type="Proteomes" id="UP000187455">
    <property type="component" value="Unassembled WGS sequence"/>
</dbReference>
<dbReference type="PROSITE" id="PS00643">
    <property type="entry name" value="COMPLEX1_75K_3"/>
    <property type="match status" value="1"/>
</dbReference>
<sequence length="721" mass="78639">MLSRFSKVAALNKRLLGKPLNGGFAKSFSTSPLFKKEIELFVDGKSVHIEEGSAIIQAAEKVGVDIPRFCYHERLGVAGNCRMCLVEIEKSPKLAASCAMPVSPGMRVITTSERIKSSREAVMEFLLSSHPLDCPICDQAGECDLQEQSMRYGGDRSRYLEPKRAVEDKNIGPFVKTVMNRCIQCTRCVRFANEVAGAPEFGTTGRGNDLQIGTYISSALRTEMSGNIIDLCPVGALTSKPYAFKARPWELKKTESIDVMDAIGSNIRVDSRGNEVMRILPITNDEVNEEWINDKTRFSYDGLKNQRLVNPLIKVNDRFVAATWSEALQLIATKFQNTSPNGISAIAGNMADSESLVALKDLFNAAGCENLKVDSTNNSSAPAFDIDIRSNYLLNTTLVGTEHADALLIIGSDPRHEASILNIRIRKAYLYNNLNVGLIGNPSDLTYKYSHIGTDPSAIDSLLNGSHPFSKVLAEAKRPMILVGSAVSELSNADQTISKISKLALNIPNLITEEWNGFNVLQNYASRTAAYDIGFTPNVNSNAAASEFVYLLGADELEGDSSINSDTFVVYQGHHGDKGAHLANVILPGAAFTEKASTFVNAEGRSQVTRAAINPPGSSREDWQIIRALSEFIGMTLPYNNISELRSRMNDVSPTLNSYDDSLTSVSAEFAKLGLKNLSSKTGDSKSKPASEFVYPIKNFYMTDPISRSSSTMAKATADFA</sequence>
<dbReference type="InterPro" id="IPR019574">
    <property type="entry name" value="NADH_UbQ_OxRdtase_Gsu_4Fe4S-bd"/>
</dbReference>
<dbReference type="Gene3D" id="3.40.50.740">
    <property type="match status" value="1"/>
</dbReference>
<dbReference type="InterPro" id="IPR006963">
    <property type="entry name" value="Mopterin_OxRdtase_4Fe-4S_dom"/>
</dbReference>
<keyword evidence="3" id="KW-0004">4Fe-4S</keyword>
<dbReference type="EMBL" id="LSSL01001092">
    <property type="protein sequence ID" value="OLY83060.1"/>
    <property type="molecule type" value="Genomic_DNA"/>
</dbReference>
<comment type="caution">
    <text evidence="16">The sequence shown here is derived from an EMBL/GenBank/DDBJ whole genome shotgun (WGS) entry which is preliminary data.</text>
</comment>
<evidence type="ECO:0000256" key="9">
    <source>
        <dbReference type="ARBA" id="ARBA00034078"/>
    </source>
</evidence>
<dbReference type="FunFam" id="3.30.70.20:FF:000002">
    <property type="entry name" value="NADH-ubiquinone oxidoreductase 75 kDa subunit"/>
    <property type="match status" value="1"/>
</dbReference>
<dbReference type="AlphaFoldDB" id="A0A1R0H1P5"/>
<keyword evidence="6" id="KW-0408">Iron</keyword>
<evidence type="ECO:0000259" key="13">
    <source>
        <dbReference type="PROSITE" id="PS51669"/>
    </source>
</evidence>
<dbReference type="PANTHER" id="PTHR43105">
    <property type="entry name" value="RESPIRATORY NITRATE REDUCTASE"/>
    <property type="match status" value="1"/>
</dbReference>
<evidence type="ECO:0000256" key="5">
    <source>
        <dbReference type="ARBA" id="ARBA00022967"/>
    </source>
</evidence>
<dbReference type="PROSITE" id="PS51669">
    <property type="entry name" value="4FE4S_MOW_BIS_MGD"/>
    <property type="match status" value="1"/>
</dbReference>
<feature type="domain" description="4Fe-4S Mo/W bis-MGD-type" evidence="13">
    <location>
        <begin position="251"/>
        <end position="307"/>
    </location>
</feature>
<comment type="similarity">
    <text evidence="2 11">Belongs to the complex I 75 kDa subunit family.</text>
</comment>
<dbReference type="InterPro" id="IPR050123">
    <property type="entry name" value="Prok_molybdopt-oxidoreductase"/>
</dbReference>
<dbReference type="GO" id="GO:0008137">
    <property type="term" value="F:NADH dehydrogenase (ubiquinone) activity"/>
    <property type="evidence" value="ECO:0007669"/>
    <property type="project" value="InterPro"/>
</dbReference>
<dbReference type="InterPro" id="IPR001041">
    <property type="entry name" value="2Fe-2S_ferredoxin-type"/>
</dbReference>
<reference evidence="16 17" key="1">
    <citation type="journal article" date="2016" name="Mol. Biol. Evol.">
        <title>Genome-Wide Survey of Gut Fungi (Harpellales) Reveals the First Horizontally Transferred Ubiquitin Gene from a Mosquito Host.</title>
        <authorList>
            <person name="Wang Y."/>
            <person name="White M.M."/>
            <person name="Kvist S."/>
            <person name="Moncalvo J.M."/>
        </authorList>
    </citation>
    <scope>NUCLEOTIDE SEQUENCE [LARGE SCALE GENOMIC DNA]</scope>
    <source>
        <strain evidence="16 17">ALG-7-W6</strain>
    </source>
</reference>
<keyword evidence="16" id="KW-0830">Ubiquinone</keyword>
<keyword evidence="7" id="KW-0411">Iron-sulfur</keyword>
<reference evidence="16" key="2">
    <citation type="submission" date="2017-01" db="EMBL/GenBank/DDBJ databases">
        <authorList>
            <person name="Mah S.A."/>
            <person name="Swanson W.J."/>
            <person name="Moy G.W."/>
            <person name="Vacquier V.D."/>
        </authorList>
    </citation>
    <scope>NUCLEOTIDE SEQUENCE</scope>
    <source>
        <strain evidence="16">ALG-7-W6</strain>
    </source>
</reference>
<dbReference type="CDD" id="cd00207">
    <property type="entry name" value="fer2"/>
    <property type="match status" value="1"/>
</dbReference>
<dbReference type="PROSITE" id="PS51839">
    <property type="entry name" value="4FE4S_HC3"/>
    <property type="match status" value="1"/>
</dbReference>
<dbReference type="InterPro" id="IPR015405">
    <property type="entry name" value="NDUFS1-like_C"/>
</dbReference>
<dbReference type="Pfam" id="PF22117">
    <property type="entry name" value="Fer4_Nqo3"/>
    <property type="match status" value="1"/>
</dbReference>
<protein>
    <recommendedName>
        <fullName evidence="10">NADH-ubiquinone oxidoreductase 78 kDa subunit, mitochondrial</fullName>
    </recommendedName>
</protein>
<evidence type="ECO:0000313" key="17">
    <source>
        <dbReference type="Proteomes" id="UP000187455"/>
    </source>
</evidence>
<dbReference type="GO" id="GO:0046872">
    <property type="term" value="F:metal ion binding"/>
    <property type="evidence" value="ECO:0007669"/>
    <property type="project" value="UniProtKB-KW"/>
</dbReference>
<evidence type="ECO:0000256" key="4">
    <source>
        <dbReference type="ARBA" id="ARBA00022723"/>
    </source>
</evidence>
<dbReference type="GO" id="GO:0016651">
    <property type="term" value="F:oxidoreductase activity, acting on NAD(P)H"/>
    <property type="evidence" value="ECO:0007669"/>
    <property type="project" value="InterPro"/>
</dbReference>
<evidence type="ECO:0000259" key="12">
    <source>
        <dbReference type="PROSITE" id="PS51085"/>
    </source>
</evidence>
<dbReference type="SUPFAM" id="SSF53706">
    <property type="entry name" value="Formate dehydrogenase/DMSO reductase, domains 1-3"/>
    <property type="match status" value="1"/>
</dbReference>
<dbReference type="GO" id="GO:0016020">
    <property type="term" value="C:membrane"/>
    <property type="evidence" value="ECO:0007669"/>
    <property type="project" value="InterPro"/>
</dbReference>
<evidence type="ECO:0000256" key="7">
    <source>
        <dbReference type="ARBA" id="ARBA00023014"/>
    </source>
</evidence>
<dbReference type="FunFam" id="3.30.200.210:FF:000002">
    <property type="entry name" value="NADH-ubiquinone oxidoreductase 75 kDa subunit"/>
    <property type="match status" value="1"/>
</dbReference>
<dbReference type="EMBL" id="LSSL01002901">
    <property type="protein sequence ID" value="OLY80985.1"/>
    <property type="molecule type" value="Genomic_DNA"/>
</dbReference>
<dbReference type="Gene3D" id="3.30.70.20">
    <property type="match status" value="1"/>
</dbReference>
<dbReference type="NCBIfam" id="TIGR01973">
    <property type="entry name" value="NuoG"/>
    <property type="match status" value="1"/>
</dbReference>
<dbReference type="SUPFAM" id="SSF54292">
    <property type="entry name" value="2Fe-2S ferredoxin-like"/>
    <property type="match status" value="1"/>
</dbReference>
<dbReference type="InterPro" id="IPR000283">
    <property type="entry name" value="NADH_UbQ_OxRdtase_75kDa_su_CS"/>
</dbReference>
<evidence type="ECO:0000313" key="15">
    <source>
        <dbReference type="EMBL" id="OLY80985.1"/>
    </source>
</evidence>
<dbReference type="Pfam" id="PF13510">
    <property type="entry name" value="Fer2_4"/>
    <property type="match status" value="1"/>
</dbReference>
<dbReference type="Pfam" id="PF10588">
    <property type="entry name" value="NADH-G_4Fe-4S_3"/>
    <property type="match status" value="1"/>
</dbReference>
<dbReference type="GO" id="GO:0042773">
    <property type="term" value="P:ATP synthesis coupled electron transport"/>
    <property type="evidence" value="ECO:0007669"/>
    <property type="project" value="InterPro"/>
</dbReference>
<evidence type="ECO:0000256" key="2">
    <source>
        <dbReference type="ARBA" id="ARBA00005404"/>
    </source>
</evidence>
<feature type="domain" description="4Fe-4S His(Cys)3-ligated-type" evidence="14">
    <location>
        <begin position="114"/>
        <end position="153"/>
    </location>
</feature>
<dbReference type="STRING" id="133383.A0A1R0H1P5"/>
<evidence type="ECO:0000256" key="10">
    <source>
        <dbReference type="ARBA" id="ARBA00070722"/>
    </source>
</evidence>
<dbReference type="SUPFAM" id="SSF54862">
    <property type="entry name" value="4Fe-4S ferredoxins"/>
    <property type="match status" value="1"/>
</dbReference>
<accession>A0A1R0H1P5</accession>
<keyword evidence="8" id="KW-0520">NAD</keyword>
<gene>
    <name evidence="16" type="ORF">AYI68_g2812</name>
    <name evidence="15" type="ORF">AYI68_g4912</name>
</gene>
<evidence type="ECO:0000256" key="6">
    <source>
        <dbReference type="ARBA" id="ARBA00023004"/>
    </source>
</evidence>
<dbReference type="CDD" id="cd02773">
    <property type="entry name" value="MopB_Res-Cmplx1_Nad11"/>
    <property type="match status" value="1"/>
</dbReference>
<dbReference type="OrthoDB" id="10249365at2759"/>
<keyword evidence="17" id="KW-1185">Reference proteome</keyword>
<dbReference type="PROSITE" id="PS51085">
    <property type="entry name" value="2FE2S_FER_2"/>
    <property type="match status" value="1"/>
</dbReference>
<dbReference type="Pfam" id="PF00384">
    <property type="entry name" value="Molybdopterin"/>
    <property type="match status" value="1"/>
</dbReference>
<keyword evidence="4" id="KW-0479">Metal-binding</keyword>
<evidence type="ECO:0000256" key="8">
    <source>
        <dbReference type="ARBA" id="ARBA00023027"/>
    </source>
</evidence>
<dbReference type="InterPro" id="IPR036010">
    <property type="entry name" value="2Fe-2S_ferredoxin-like_sf"/>
</dbReference>
<proteinExistence type="inferred from homology"/>
<feature type="domain" description="2Fe-2S ferredoxin-type" evidence="12">
    <location>
        <begin position="36"/>
        <end position="114"/>
    </location>
</feature>
<evidence type="ECO:0000313" key="16">
    <source>
        <dbReference type="EMBL" id="OLY83060.1"/>
    </source>
</evidence>
<organism evidence="16 17">
    <name type="scientific">Smittium mucronatum</name>
    <dbReference type="NCBI Taxonomy" id="133383"/>
    <lineage>
        <taxon>Eukaryota</taxon>
        <taxon>Fungi</taxon>
        <taxon>Fungi incertae sedis</taxon>
        <taxon>Zoopagomycota</taxon>
        <taxon>Kickxellomycotina</taxon>
        <taxon>Harpellomycetes</taxon>
        <taxon>Harpellales</taxon>
        <taxon>Legeriomycetaceae</taxon>
        <taxon>Smittium</taxon>
    </lineage>
</organism>
<keyword evidence="5" id="KW-1278">Translocase</keyword>
<dbReference type="PANTHER" id="PTHR43105:SF13">
    <property type="entry name" value="NADH-UBIQUINONE OXIDOREDUCTASE 75 KDA SUBUNIT, MITOCHONDRIAL"/>
    <property type="match status" value="1"/>
</dbReference>
<dbReference type="FunFam" id="3.10.20.740:FF:000001">
    <property type="entry name" value="NADH-quinone oxidoreductase subunit G"/>
    <property type="match status" value="1"/>
</dbReference>
<evidence type="ECO:0000256" key="3">
    <source>
        <dbReference type="ARBA" id="ARBA00022485"/>
    </source>
</evidence>
<evidence type="ECO:0000256" key="1">
    <source>
        <dbReference type="ARBA" id="ARBA00001966"/>
    </source>
</evidence>
<dbReference type="Gene3D" id="3.30.200.210">
    <property type="match status" value="1"/>
</dbReference>
<dbReference type="Pfam" id="PF22151">
    <property type="entry name" value="Fer4_NDSU1"/>
    <property type="match status" value="1"/>
</dbReference>
<evidence type="ECO:0000256" key="11">
    <source>
        <dbReference type="RuleBase" id="RU004523"/>
    </source>
</evidence>
<dbReference type="Gene3D" id="3.10.20.740">
    <property type="match status" value="1"/>
</dbReference>
<dbReference type="PROSITE" id="PS00641">
    <property type="entry name" value="COMPLEX1_75K_1"/>
    <property type="match status" value="1"/>
</dbReference>